<reference evidence="4 5" key="1">
    <citation type="submission" date="2018-05" db="EMBL/GenBank/DDBJ databases">
        <title>Genomic Encyclopedia of Type Strains, Phase IV (KMG-IV): sequencing the most valuable type-strain genomes for metagenomic binning, comparative biology and taxonomic classification.</title>
        <authorList>
            <person name="Goeker M."/>
        </authorList>
    </citation>
    <scope>NUCLEOTIDE SEQUENCE [LARGE SCALE GENOMIC DNA]</scope>
    <source>
        <strain evidence="4 5">DSM 19792</strain>
    </source>
</reference>
<dbReference type="InterPro" id="IPR027417">
    <property type="entry name" value="P-loop_NTPase"/>
</dbReference>
<dbReference type="InterPro" id="IPR010488">
    <property type="entry name" value="Zeta_toxin_domain"/>
</dbReference>
<comment type="caution">
    <text evidence="4">The sequence shown here is derived from an EMBL/GenBank/DDBJ whole genome shotgun (WGS) entry which is preliminary data.</text>
</comment>
<dbReference type="GO" id="GO:0016301">
    <property type="term" value="F:kinase activity"/>
    <property type="evidence" value="ECO:0007669"/>
    <property type="project" value="InterPro"/>
</dbReference>
<dbReference type="Pfam" id="PF06414">
    <property type="entry name" value="Zeta_toxin"/>
    <property type="match status" value="1"/>
</dbReference>
<keyword evidence="5" id="KW-1185">Reference proteome</keyword>
<dbReference type="SUPFAM" id="SSF52540">
    <property type="entry name" value="P-loop containing nucleoside triphosphate hydrolases"/>
    <property type="match status" value="1"/>
</dbReference>
<keyword evidence="2" id="KW-0067">ATP-binding</keyword>
<protein>
    <submittedName>
        <fullName evidence="4">Putative ABC-type ATPase</fullName>
    </submittedName>
</protein>
<sequence>MHQPIALFYGGTNGSGKSTLREMDADGLNGVITRHIDPDAIARMLNPLDPRAVDVAAGREAIRQFAEVIASKTSFTLESTLTGSGILRRMAEARSAGFQVQLRYVGLKSVDLNIARVAHRVARGGHHIDEDVIRRRYQESLQNLLKAIPICDLVFIRDNSGRQAICHLVLEGQHISYSTQSALPEWIAEIRQQILSLRN</sequence>
<dbReference type="OrthoDB" id="9791543at2"/>
<proteinExistence type="predicted"/>
<evidence type="ECO:0000313" key="4">
    <source>
        <dbReference type="EMBL" id="PXX36831.1"/>
    </source>
</evidence>
<keyword evidence="1" id="KW-0547">Nucleotide-binding</keyword>
<evidence type="ECO:0000313" key="5">
    <source>
        <dbReference type="Proteomes" id="UP000247792"/>
    </source>
</evidence>
<dbReference type="Gene3D" id="3.40.50.300">
    <property type="entry name" value="P-loop containing nucleotide triphosphate hydrolases"/>
    <property type="match status" value="1"/>
</dbReference>
<accession>A0A318IR43</accession>
<gene>
    <name evidence="4" type="ORF">DFR42_11937</name>
</gene>
<dbReference type="Proteomes" id="UP000247792">
    <property type="component" value="Unassembled WGS sequence"/>
</dbReference>
<name>A0A318IR43_9BURK</name>
<evidence type="ECO:0000259" key="3">
    <source>
        <dbReference type="Pfam" id="PF06414"/>
    </source>
</evidence>
<evidence type="ECO:0000256" key="1">
    <source>
        <dbReference type="ARBA" id="ARBA00022741"/>
    </source>
</evidence>
<dbReference type="AlphaFoldDB" id="A0A318IR43"/>
<dbReference type="EMBL" id="QJKB01000019">
    <property type="protein sequence ID" value="PXX36831.1"/>
    <property type="molecule type" value="Genomic_DNA"/>
</dbReference>
<dbReference type="RefSeq" id="WP_110258174.1">
    <property type="nucleotide sequence ID" value="NZ_QJKB01000019.1"/>
</dbReference>
<dbReference type="PANTHER" id="PTHR39206">
    <property type="entry name" value="SLL8004 PROTEIN"/>
    <property type="match status" value="1"/>
</dbReference>
<feature type="domain" description="Zeta toxin" evidence="3">
    <location>
        <begin position="3"/>
        <end position="146"/>
    </location>
</feature>
<organism evidence="4 5">
    <name type="scientific">Undibacterium pigrum</name>
    <dbReference type="NCBI Taxonomy" id="401470"/>
    <lineage>
        <taxon>Bacteria</taxon>
        <taxon>Pseudomonadati</taxon>
        <taxon>Pseudomonadota</taxon>
        <taxon>Betaproteobacteria</taxon>
        <taxon>Burkholderiales</taxon>
        <taxon>Oxalobacteraceae</taxon>
        <taxon>Undibacterium</taxon>
    </lineage>
</organism>
<dbReference type="PANTHER" id="PTHR39206:SF1">
    <property type="entry name" value="SLL8004 PROTEIN"/>
    <property type="match status" value="1"/>
</dbReference>
<dbReference type="GO" id="GO:0005524">
    <property type="term" value="F:ATP binding"/>
    <property type="evidence" value="ECO:0007669"/>
    <property type="project" value="UniProtKB-KW"/>
</dbReference>
<evidence type="ECO:0000256" key="2">
    <source>
        <dbReference type="ARBA" id="ARBA00022840"/>
    </source>
</evidence>